<dbReference type="PANTHER" id="PTHR30231">
    <property type="entry name" value="DNA POLYMERASE III SUBUNIT EPSILON"/>
    <property type="match status" value="1"/>
</dbReference>
<dbReference type="Proteomes" id="UP000075304">
    <property type="component" value="Unassembled WGS sequence"/>
</dbReference>
<evidence type="ECO:0000256" key="4">
    <source>
        <dbReference type="SAM" id="Coils"/>
    </source>
</evidence>
<dbReference type="AlphaFoldDB" id="A0A150KH53"/>
<dbReference type="InterPro" id="IPR013520">
    <property type="entry name" value="Ribonucl_H"/>
</dbReference>
<dbReference type="InterPro" id="IPR012337">
    <property type="entry name" value="RNaseH-like_sf"/>
</dbReference>
<dbReference type="GO" id="GO:0003677">
    <property type="term" value="F:DNA binding"/>
    <property type="evidence" value="ECO:0007669"/>
    <property type="project" value="InterPro"/>
</dbReference>
<dbReference type="SMART" id="SM00479">
    <property type="entry name" value="EXOIII"/>
    <property type="match status" value="1"/>
</dbReference>
<keyword evidence="4" id="KW-0175">Coiled coil</keyword>
<evidence type="ECO:0000313" key="8">
    <source>
        <dbReference type="Proteomes" id="UP000075304"/>
    </source>
</evidence>
<protein>
    <submittedName>
        <fullName evidence="7">DNA polymerase III epsilon subunit</fullName>
        <ecNumber evidence="7">2.7.7.7</ecNumber>
    </submittedName>
</protein>
<dbReference type="InterPro" id="IPR036397">
    <property type="entry name" value="RNaseH_sf"/>
</dbReference>
<evidence type="ECO:0000256" key="1">
    <source>
        <dbReference type="ARBA" id="ARBA00022722"/>
    </source>
</evidence>
<dbReference type="EMBL" id="LQYI01000024">
    <property type="protein sequence ID" value="KYC71669.1"/>
    <property type="molecule type" value="Genomic_DNA"/>
</dbReference>
<evidence type="ECO:0000256" key="2">
    <source>
        <dbReference type="ARBA" id="ARBA00022801"/>
    </source>
</evidence>
<dbReference type="PANTHER" id="PTHR30231:SF41">
    <property type="entry name" value="DNA POLYMERASE III SUBUNIT EPSILON"/>
    <property type="match status" value="1"/>
</dbReference>
<keyword evidence="5" id="KW-1133">Transmembrane helix</keyword>
<dbReference type="Gene3D" id="3.30.420.10">
    <property type="entry name" value="Ribonuclease H-like superfamily/Ribonuclease H"/>
    <property type="match status" value="1"/>
</dbReference>
<evidence type="ECO:0000256" key="3">
    <source>
        <dbReference type="ARBA" id="ARBA00022839"/>
    </source>
</evidence>
<dbReference type="CDD" id="cd06127">
    <property type="entry name" value="DEDDh"/>
    <property type="match status" value="1"/>
</dbReference>
<evidence type="ECO:0000313" key="7">
    <source>
        <dbReference type="EMBL" id="KYC71669.1"/>
    </source>
</evidence>
<keyword evidence="7" id="KW-0808">Transferase</keyword>
<accession>A0A150KH53</accession>
<feature type="coiled-coil region" evidence="4">
    <location>
        <begin position="67"/>
        <end position="115"/>
    </location>
</feature>
<reference evidence="7 8" key="1">
    <citation type="submission" date="2016-01" db="EMBL/GenBank/DDBJ databases">
        <title>Genome Sequences of Twelve Sporeforming Bacillus Species Isolated from Foods.</title>
        <authorList>
            <person name="Berendsen E.M."/>
            <person name="Wells-Bennik M.H."/>
            <person name="Krawcyk A.O."/>
            <person name="De Jong A."/>
            <person name="Holsappel S."/>
            <person name="Eijlander R.T."/>
            <person name="Kuipers O.P."/>
        </authorList>
    </citation>
    <scope>NUCLEOTIDE SEQUENCE [LARGE SCALE GENOMIC DNA]</scope>
    <source>
        <strain evidence="7 8">B4099</strain>
    </source>
</reference>
<dbReference type="Pfam" id="PF00929">
    <property type="entry name" value="RNase_T"/>
    <property type="match status" value="1"/>
</dbReference>
<feature type="transmembrane region" description="Helical" evidence="5">
    <location>
        <begin position="12"/>
        <end position="38"/>
    </location>
</feature>
<dbReference type="NCBIfam" id="TIGR00573">
    <property type="entry name" value="dnaq"/>
    <property type="match status" value="1"/>
</dbReference>
<dbReference type="RefSeq" id="WP_061574481.1">
    <property type="nucleotide sequence ID" value="NZ_LQYI01000024.1"/>
</dbReference>
<evidence type="ECO:0000256" key="5">
    <source>
        <dbReference type="SAM" id="Phobius"/>
    </source>
</evidence>
<keyword evidence="3" id="KW-0269">Exonuclease</keyword>
<dbReference type="GO" id="GO:0008408">
    <property type="term" value="F:3'-5' exonuclease activity"/>
    <property type="evidence" value="ECO:0007669"/>
    <property type="project" value="TreeGrafter"/>
</dbReference>
<dbReference type="GO" id="GO:0045004">
    <property type="term" value="P:DNA replication proofreading"/>
    <property type="evidence" value="ECO:0007669"/>
    <property type="project" value="TreeGrafter"/>
</dbReference>
<comment type="caution">
    <text evidence="7">The sequence shown here is derived from an EMBL/GenBank/DDBJ whole genome shotgun (WGS) entry which is preliminary data.</text>
</comment>
<keyword evidence="1" id="KW-0540">Nuclease</keyword>
<dbReference type="EC" id="2.7.7.7" evidence="7"/>
<dbReference type="PATRIC" id="fig|1398.25.peg.1817"/>
<dbReference type="FunFam" id="3.30.420.10:FF:000045">
    <property type="entry name" value="3'-5' exonuclease DinG"/>
    <property type="match status" value="1"/>
</dbReference>
<organism evidence="7 8">
    <name type="scientific">Heyndrickxia coagulans</name>
    <name type="common">Weizmannia coagulans</name>
    <dbReference type="NCBI Taxonomy" id="1398"/>
    <lineage>
        <taxon>Bacteria</taxon>
        <taxon>Bacillati</taxon>
        <taxon>Bacillota</taxon>
        <taxon>Bacilli</taxon>
        <taxon>Bacillales</taxon>
        <taxon>Bacillaceae</taxon>
        <taxon>Heyndrickxia</taxon>
    </lineage>
</organism>
<keyword evidence="2" id="KW-0378">Hydrolase</keyword>
<dbReference type="GO" id="GO:0003887">
    <property type="term" value="F:DNA-directed DNA polymerase activity"/>
    <property type="evidence" value="ECO:0007669"/>
    <property type="project" value="UniProtKB-EC"/>
</dbReference>
<sequence>MNIYKEKWYHSPWLICLLAVLWKASVFFLFIAIILLITRSVSIKRFKKHMQQSKPATHEPDPNKGEIQQLELKKENVVQDTIKLQQEKDALEKQISMLNTEITALKKEIESAKTENKKPVENIVSTPAKRNMTKVSKADYFKYTKARVYPDNYTVIDFETTGLKPENSKIIQIGAVKFENHQKIDEFVTLVNPGIPIPTNITRITGITNDDLIGAPSIKEKLPELLSFIESDTLVAHNAPFDMKFLLHNMYAENLPYQKFRVVDTLTLARRHIKDTDNHKLETLKQYLGLDTFSSHEALSDCLVTGELYRHCLELQRAYV</sequence>
<name>A0A150KH53_HEYCO</name>
<feature type="domain" description="Exonuclease" evidence="6">
    <location>
        <begin position="152"/>
        <end position="318"/>
    </location>
</feature>
<evidence type="ECO:0000259" key="6">
    <source>
        <dbReference type="SMART" id="SM00479"/>
    </source>
</evidence>
<dbReference type="GO" id="GO:0005829">
    <property type="term" value="C:cytosol"/>
    <property type="evidence" value="ECO:0007669"/>
    <property type="project" value="TreeGrafter"/>
</dbReference>
<proteinExistence type="predicted"/>
<gene>
    <name evidence="7" type="ORF">B4099_3210</name>
</gene>
<keyword evidence="7" id="KW-0548">Nucleotidyltransferase</keyword>
<keyword evidence="5" id="KW-0472">Membrane</keyword>
<keyword evidence="5" id="KW-0812">Transmembrane</keyword>
<dbReference type="InterPro" id="IPR006054">
    <property type="entry name" value="DnaQ"/>
</dbReference>
<dbReference type="SUPFAM" id="SSF53098">
    <property type="entry name" value="Ribonuclease H-like"/>
    <property type="match status" value="1"/>
</dbReference>